<dbReference type="CDD" id="cd03801">
    <property type="entry name" value="GT4_PimA-like"/>
    <property type="match status" value="1"/>
</dbReference>
<dbReference type="PANTHER" id="PTHR12526">
    <property type="entry name" value="GLYCOSYLTRANSFERASE"/>
    <property type="match status" value="1"/>
</dbReference>
<organism evidence="3 4">
    <name type="scientific">Nocardiopsis alba</name>
    <dbReference type="NCBI Taxonomy" id="53437"/>
    <lineage>
        <taxon>Bacteria</taxon>
        <taxon>Bacillati</taxon>
        <taxon>Actinomycetota</taxon>
        <taxon>Actinomycetes</taxon>
        <taxon>Streptosporangiales</taxon>
        <taxon>Nocardiopsidaceae</taxon>
        <taxon>Nocardiopsis</taxon>
    </lineage>
</organism>
<dbReference type="Pfam" id="PF00534">
    <property type="entry name" value="Glycos_transf_1"/>
    <property type="match status" value="1"/>
</dbReference>
<dbReference type="InterPro" id="IPR001296">
    <property type="entry name" value="Glyco_trans_1"/>
</dbReference>
<sequence>MMTRPIAVALHDGFYGCGTGAGLCNWSLMSVLAHRYPHARFRLMPIGLSEASHEHDAHWFRTTGRLWAGRDVVIDPVDNATGNATRFGVLDNFQAASSDASHRLNRLTGADRPGLILASDAPFHGIGVHLEPELAARTLLIPHSTGALHDPENRDRVRFEHEGFIELCRRGGKVAAISAHMRSHLAADYAVPKSALIDLPNGLAHEPASGPTPDLPPPAREGFVLAMGRATPYKGFEDLLRALHLLRQSRFPVPHLLLAAVTETAEPTPYQRHLANLATQLDTPTTVWTRFDPALRGLYADPALRAVVVPSRAEPYGRIPLEAYAAGAGPVVATTAGGLADLVVDGVTGFSAPPEDPRGLAAALHQALTLSPAHRSAMTVAARTLGARHDYDRTVTTVVETLAPWLGRRELS</sequence>
<reference evidence="3 4" key="1">
    <citation type="journal article" date="2019" name="Nat. Commun.">
        <title>The antimicrobial potential of Streptomyces from insect microbiomes.</title>
        <authorList>
            <person name="Chevrette M.G."/>
            <person name="Carlson C.M."/>
            <person name="Ortega H.E."/>
            <person name="Thomas C."/>
            <person name="Ananiev G.E."/>
            <person name="Barns K.J."/>
            <person name="Book A.J."/>
            <person name="Cagnazzo J."/>
            <person name="Carlos C."/>
            <person name="Flanigan W."/>
            <person name="Grubbs K.J."/>
            <person name="Horn H.A."/>
            <person name="Hoffmann F.M."/>
            <person name="Klassen J.L."/>
            <person name="Knack J.J."/>
            <person name="Lewin G.R."/>
            <person name="McDonald B.R."/>
            <person name="Muller L."/>
            <person name="Melo W.G.P."/>
            <person name="Pinto-Tomas A.A."/>
            <person name="Schmitz A."/>
            <person name="Wendt-Pienkowski E."/>
            <person name="Wildman S."/>
            <person name="Zhao M."/>
            <person name="Zhang F."/>
            <person name="Bugni T.S."/>
            <person name="Andes D.R."/>
            <person name="Pupo M.T."/>
            <person name="Currie C.R."/>
        </authorList>
    </citation>
    <scope>NUCLEOTIDE SEQUENCE [LARGE SCALE GENOMIC DNA]</scope>
    <source>
        <strain evidence="3 4">SID5840</strain>
    </source>
</reference>
<evidence type="ECO:0000259" key="2">
    <source>
        <dbReference type="Pfam" id="PF00534"/>
    </source>
</evidence>
<dbReference type="Proteomes" id="UP000467124">
    <property type="component" value="Unassembled WGS sequence"/>
</dbReference>
<feature type="domain" description="Glycosyl transferase family 1" evidence="2">
    <location>
        <begin position="218"/>
        <end position="382"/>
    </location>
</feature>
<dbReference type="EMBL" id="WWHY01000001">
    <property type="protein sequence ID" value="MYR35485.1"/>
    <property type="molecule type" value="Genomic_DNA"/>
</dbReference>
<dbReference type="Gene3D" id="3.40.50.2000">
    <property type="entry name" value="Glycogen Phosphorylase B"/>
    <property type="match status" value="1"/>
</dbReference>
<proteinExistence type="predicted"/>
<name>A0A7K2J0D2_9ACTN</name>
<dbReference type="PANTHER" id="PTHR12526:SF635">
    <property type="entry name" value="GLYCOSYL TRANSFERASE GROUP 1"/>
    <property type="match status" value="1"/>
</dbReference>
<dbReference type="GO" id="GO:0016757">
    <property type="term" value="F:glycosyltransferase activity"/>
    <property type="evidence" value="ECO:0007669"/>
    <property type="project" value="InterPro"/>
</dbReference>
<evidence type="ECO:0000256" key="1">
    <source>
        <dbReference type="ARBA" id="ARBA00022679"/>
    </source>
</evidence>
<evidence type="ECO:0000313" key="3">
    <source>
        <dbReference type="EMBL" id="MYR35485.1"/>
    </source>
</evidence>
<dbReference type="AlphaFoldDB" id="A0A7K2J0D2"/>
<protein>
    <submittedName>
        <fullName evidence="3">Glycosyltransferase</fullName>
    </submittedName>
</protein>
<keyword evidence="1 3" id="KW-0808">Transferase</keyword>
<comment type="caution">
    <text evidence="3">The sequence shown here is derived from an EMBL/GenBank/DDBJ whole genome shotgun (WGS) entry which is preliminary data.</text>
</comment>
<evidence type="ECO:0000313" key="4">
    <source>
        <dbReference type="Proteomes" id="UP000467124"/>
    </source>
</evidence>
<dbReference type="SUPFAM" id="SSF53756">
    <property type="entry name" value="UDP-Glycosyltransferase/glycogen phosphorylase"/>
    <property type="match status" value="1"/>
</dbReference>
<accession>A0A7K2J0D2</accession>
<dbReference type="RefSeq" id="WP_161112108.1">
    <property type="nucleotide sequence ID" value="NZ_WWHY01000001.1"/>
</dbReference>
<gene>
    <name evidence="3" type="ORF">GTW20_25280</name>
</gene>